<accession>A0A482X0F1</accession>
<protein>
    <submittedName>
        <fullName evidence="1">Uncharacterized protein</fullName>
    </submittedName>
</protein>
<comment type="caution">
    <text evidence="1">The sequence shown here is derived from an EMBL/GenBank/DDBJ whole genome shotgun (WGS) entry which is preliminary data.</text>
</comment>
<dbReference type="AlphaFoldDB" id="A0A482X0F1"/>
<keyword evidence="2" id="KW-1185">Reference proteome</keyword>
<dbReference type="EMBL" id="QKKF02020191">
    <property type="protein sequence ID" value="RZF39279.1"/>
    <property type="molecule type" value="Genomic_DNA"/>
</dbReference>
<dbReference type="InParanoid" id="A0A482X0F1"/>
<dbReference type="Proteomes" id="UP000291343">
    <property type="component" value="Unassembled WGS sequence"/>
</dbReference>
<evidence type="ECO:0000313" key="2">
    <source>
        <dbReference type="Proteomes" id="UP000291343"/>
    </source>
</evidence>
<proteinExistence type="predicted"/>
<evidence type="ECO:0000313" key="1">
    <source>
        <dbReference type="EMBL" id="RZF39279.1"/>
    </source>
</evidence>
<name>A0A482X0F1_LAOST</name>
<organism evidence="1 2">
    <name type="scientific">Laodelphax striatellus</name>
    <name type="common">Small brown planthopper</name>
    <name type="synonym">Delphax striatella</name>
    <dbReference type="NCBI Taxonomy" id="195883"/>
    <lineage>
        <taxon>Eukaryota</taxon>
        <taxon>Metazoa</taxon>
        <taxon>Ecdysozoa</taxon>
        <taxon>Arthropoda</taxon>
        <taxon>Hexapoda</taxon>
        <taxon>Insecta</taxon>
        <taxon>Pterygota</taxon>
        <taxon>Neoptera</taxon>
        <taxon>Paraneoptera</taxon>
        <taxon>Hemiptera</taxon>
        <taxon>Auchenorrhyncha</taxon>
        <taxon>Fulgoroidea</taxon>
        <taxon>Delphacidae</taxon>
        <taxon>Criomorphinae</taxon>
        <taxon>Laodelphax</taxon>
    </lineage>
</organism>
<dbReference type="SMR" id="A0A482X0F1"/>
<reference evidence="1 2" key="1">
    <citation type="journal article" date="2017" name="Gigascience">
        <title>Genome sequence of the small brown planthopper, Laodelphax striatellus.</title>
        <authorList>
            <person name="Zhu J."/>
            <person name="Jiang F."/>
            <person name="Wang X."/>
            <person name="Yang P."/>
            <person name="Bao Y."/>
            <person name="Zhao W."/>
            <person name="Wang W."/>
            <person name="Lu H."/>
            <person name="Wang Q."/>
            <person name="Cui N."/>
            <person name="Li J."/>
            <person name="Chen X."/>
            <person name="Luo L."/>
            <person name="Yu J."/>
            <person name="Kang L."/>
            <person name="Cui F."/>
        </authorList>
    </citation>
    <scope>NUCLEOTIDE SEQUENCE [LARGE SCALE GENOMIC DNA]</scope>
    <source>
        <strain evidence="1">Lst14</strain>
    </source>
</reference>
<sequence>MGNTLLKPIVKLTIGRLGDFENEPQSCMDSANAFLDRQFIETRRKRRNRLNASHLAHRFLNGKLFSKKENWKSCGVGGSFRFVMERGCLCSRRFAWIVPSSIARVWETQQLHSYDITSFIQ</sequence>
<gene>
    <name evidence="1" type="ORF">LSTR_LSTR016907</name>
</gene>